<reference evidence="5 6" key="1">
    <citation type="submission" date="2013-12" db="EMBL/GenBank/DDBJ databases">
        <title>Draft genome of the parsitic nematode Ancylostoma duodenale.</title>
        <authorList>
            <person name="Mitreva M."/>
        </authorList>
    </citation>
    <scope>NUCLEOTIDE SEQUENCE [LARGE SCALE GENOMIC DNA]</scope>
    <source>
        <strain evidence="5 6">Zhejiang</strain>
    </source>
</reference>
<evidence type="ECO:0000256" key="3">
    <source>
        <dbReference type="PROSITE-ProRule" id="PRU01005"/>
    </source>
</evidence>
<dbReference type="PROSITE" id="PS51670">
    <property type="entry name" value="SHKT"/>
    <property type="match status" value="1"/>
</dbReference>
<evidence type="ECO:0000313" key="6">
    <source>
        <dbReference type="Proteomes" id="UP000054047"/>
    </source>
</evidence>
<keyword evidence="2" id="KW-1015">Disulfide bond</keyword>
<dbReference type="Proteomes" id="UP000054047">
    <property type="component" value="Unassembled WGS sequence"/>
</dbReference>
<dbReference type="Gene3D" id="1.10.10.1940">
    <property type="match status" value="1"/>
</dbReference>
<organism evidence="5 6">
    <name type="scientific">Ancylostoma duodenale</name>
    <dbReference type="NCBI Taxonomy" id="51022"/>
    <lineage>
        <taxon>Eukaryota</taxon>
        <taxon>Metazoa</taxon>
        <taxon>Ecdysozoa</taxon>
        <taxon>Nematoda</taxon>
        <taxon>Chromadorea</taxon>
        <taxon>Rhabditida</taxon>
        <taxon>Rhabditina</taxon>
        <taxon>Rhabditomorpha</taxon>
        <taxon>Strongyloidea</taxon>
        <taxon>Ancylostomatidae</taxon>
        <taxon>Ancylostomatinae</taxon>
        <taxon>Ancylostoma</taxon>
    </lineage>
</organism>
<dbReference type="Pfam" id="PF01549">
    <property type="entry name" value="ShK"/>
    <property type="match status" value="1"/>
</dbReference>
<dbReference type="EMBL" id="KN727536">
    <property type="protein sequence ID" value="KIH65475.1"/>
    <property type="molecule type" value="Genomic_DNA"/>
</dbReference>
<dbReference type="PANTHER" id="PTHR46219">
    <property type="entry name" value="PROTEIN CBG11138"/>
    <property type="match status" value="1"/>
</dbReference>
<accession>A0A0C2GVL6</accession>
<comment type="caution">
    <text evidence="3">Lacks conserved residue(s) required for the propagation of feature annotation.</text>
</comment>
<name>A0A0C2GVL6_9BILA</name>
<dbReference type="InterPro" id="IPR003582">
    <property type="entry name" value="ShKT_dom"/>
</dbReference>
<evidence type="ECO:0000259" key="4">
    <source>
        <dbReference type="PROSITE" id="PS51670"/>
    </source>
</evidence>
<dbReference type="PANTHER" id="PTHR46219:SF5">
    <property type="entry name" value="SHKT DOMAIN-CONTAINING PROTEIN"/>
    <property type="match status" value="1"/>
</dbReference>
<dbReference type="OrthoDB" id="5863778at2759"/>
<dbReference type="SMART" id="SM00254">
    <property type="entry name" value="ShKT"/>
    <property type="match status" value="1"/>
</dbReference>
<evidence type="ECO:0000313" key="5">
    <source>
        <dbReference type="EMBL" id="KIH65475.1"/>
    </source>
</evidence>
<proteinExistence type="predicted"/>
<dbReference type="AlphaFoldDB" id="A0A0C2GVL6"/>
<protein>
    <submittedName>
        <fullName evidence="5">ShTK domain protein</fullName>
    </submittedName>
</protein>
<feature type="domain" description="ShKT" evidence="4">
    <location>
        <begin position="12"/>
        <end position="52"/>
    </location>
</feature>
<sequence length="130" mass="14423">MPQLAPSDNLACVDKLNPKTGRSDCPNMAYLCNNALYYTVMTEQCPKTCNRCGGTGTLTQYNLLQRLGRSQDGSVKLSADGQLLQGSTVCDFDATAMSKDLWILYLMLFGKNKPHFDFDEELNVVDEVVK</sequence>
<dbReference type="FunFam" id="1.10.10.1940:FF:000002">
    <property type="entry name" value="PHAryngeal gland Toxin-related"/>
    <property type="match status" value="1"/>
</dbReference>
<keyword evidence="6" id="KW-1185">Reference proteome</keyword>
<evidence type="ECO:0000256" key="2">
    <source>
        <dbReference type="ARBA" id="ARBA00023157"/>
    </source>
</evidence>
<keyword evidence="1" id="KW-0732">Signal</keyword>
<evidence type="ECO:0000256" key="1">
    <source>
        <dbReference type="ARBA" id="ARBA00022729"/>
    </source>
</evidence>
<gene>
    <name evidence="5" type="ORF">ANCDUO_04201</name>
</gene>